<dbReference type="RefSeq" id="WP_143720146.1">
    <property type="nucleotide sequence ID" value="NZ_VKDB01000005.1"/>
</dbReference>
<keyword evidence="3" id="KW-1185">Reference proteome</keyword>
<feature type="domain" description="SpoVT-AbrB" evidence="1">
    <location>
        <begin position="3"/>
        <end position="46"/>
    </location>
</feature>
<name>A0A553V1P0_9DEIO</name>
<dbReference type="InterPro" id="IPR037914">
    <property type="entry name" value="SpoVT-AbrB_sf"/>
</dbReference>
<dbReference type="Gene3D" id="2.10.260.10">
    <property type="match status" value="1"/>
</dbReference>
<evidence type="ECO:0000313" key="3">
    <source>
        <dbReference type="Proteomes" id="UP000316092"/>
    </source>
</evidence>
<dbReference type="SUPFAM" id="SSF89447">
    <property type="entry name" value="AbrB/MazE/MraZ-like"/>
    <property type="match status" value="1"/>
</dbReference>
<dbReference type="SMART" id="SM00966">
    <property type="entry name" value="SpoVT_AbrB"/>
    <property type="match status" value="1"/>
</dbReference>
<dbReference type="InterPro" id="IPR007159">
    <property type="entry name" value="SpoVT-AbrB_dom"/>
</dbReference>
<dbReference type="Proteomes" id="UP000316092">
    <property type="component" value="Unassembled WGS sequence"/>
</dbReference>
<comment type="caution">
    <text evidence="2">The sequence shown here is derived from an EMBL/GenBank/DDBJ whole genome shotgun (WGS) entry which is preliminary data.</text>
</comment>
<dbReference type="AlphaFoldDB" id="A0A553V1P0"/>
<sequence length="101" mass="11247">MKSTVTSKGQTTIPKFIREQLRLRIGSEIDWQLEGGTLTVRLAEPSNLTNPYHRFLGAFRLPEGQTTADVLCELRGEPEIYAQQGEGANIMTVEEVLAEQA</sequence>
<dbReference type="EMBL" id="VKDB01000005">
    <property type="protein sequence ID" value="TSA86378.1"/>
    <property type="molecule type" value="Genomic_DNA"/>
</dbReference>
<dbReference type="OrthoDB" id="9811597at2"/>
<gene>
    <name evidence="2" type="ORF">FNU79_06870</name>
</gene>
<reference evidence="2 3" key="1">
    <citation type="submission" date="2019-07" db="EMBL/GenBank/DDBJ databases">
        <title>Deinococcus detaillus sp. nov., isolated from humus soil in Antarctica.</title>
        <authorList>
            <person name="Zhang K."/>
        </authorList>
    </citation>
    <scope>NUCLEOTIDE SEQUENCE [LARGE SCALE GENOMIC DNA]</scope>
    <source>
        <strain evidence="2 3">H1</strain>
    </source>
</reference>
<protein>
    <submittedName>
        <fullName evidence="2">AbrB/MazE/SpoVT family DNA-binding domain-containing protein</fullName>
    </submittedName>
</protein>
<dbReference type="GO" id="GO:0003677">
    <property type="term" value="F:DNA binding"/>
    <property type="evidence" value="ECO:0007669"/>
    <property type="project" value="UniProtKB-KW"/>
</dbReference>
<dbReference type="NCBIfam" id="TIGR01439">
    <property type="entry name" value="lp_hng_hel_AbrB"/>
    <property type="match status" value="1"/>
</dbReference>
<proteinExistence type="predicted"/>
<accession>A0A553V1P0</accession>
<keyword evidence="2" id="KW-0238">DNA-binding</keyword>
<dbReference type="Pfam" id="PF04014">
    <property type="entry name" value="MazE_antitoxin"/>
    <property type="match status" value="1"/>
</dbReference>
<evidence type="ECO:0000313" key="2">
    <source>
        <dbReference type="EMBL" id="TSA86378.1"/>
    </source>
</evidence>
<organism evidence="2 3">
    <name type="scientific">Deinococcus detaillensis</name>
    <dbReference type="NCBI Taxonomy" id="2592048"/>
    <lineage>
        <taxon>Bacteria</taxon>
        <taxon>Thermotogati</taxon>
        <taxon>Deinococcota</taxon>
        <taxon>Deinococci</taxon>
        <taxon>Deinococcales</taxon>
        <taxon>Deinococcaceae</taxon>
        <taxon>Deinococcus</taxon>
    </lineage>
</organism>
<evidence type="ECO:0000259" key="1">
    <source>
        <dbReference type="SMART" id="SM00966"/>
    </source>
</evidence>